<dbReference type="InterPro" id="IPR010084">
    <property type="entry name" value="FabZ"/>
</dbReference>
<dbReference type="InterPro" id="IPR029069">
    <property type="entry name" value="HotDog_dom_sf"/>
</dbReference>
<dbReference type="NCBIfam" id="TIGR01750">
    <property type="entry name" value="fabZ"/>
    <property type="match status" value="1"/>
</dbReference>
<evidence type="ECO:0000256" key="8">
    <source>
        <dbReference type="ARBA" id="ARBA00025049"/>
    </source>
</evidence>
<evidence type="ECO:0000256" key="3">
    <source>
        <dbReference type="ARBA" id="ARBA00022490"/>
    </source>
</evidence>
<dbReference type="EMBL" id="CP022579">
    <property type="protein sequence ID" value="QEL65029.1"/>
    <property type="molecule type" value="Genomic_DNA"/>
</dbReference>
<reference evidence="10 11" key="1">
    <citation type="submission" date="2017-07" db="EMBL/GenBank/DDBJ databases">
        <title>Complete genome sequence of Oryzomicrobium terrae TPP412.</title>
        <authorList>
            <person name="Chiu L.-W."/>
            <person name="Lo K.-J."/>
            <person name="Tsai Y.-M."/>
            <person name="Lin S.-S."/>
            <person name="Kuo C.-H."/>
            <person name="Liu C.-T."/>
        </authorList>
    </citation>
    <scope>NUCLEOTIDE SEQUENCE [LARGE SCALE GENOMIC DNA]</scope>
    <source>
        <strain evidence="10 11">TPP412</strain>
    </source>
</reference>
<dbReference type="CDD" id="cd01288">
    <property type="entry name" value="FabZ"/>
    <property type="match status" value="1"/>
</dbReference>
<dbReference type="AlphaFoldDB" id="A0A5C1E8T1"/>
<proteinExistence type="inferred from homology"/>
<dbReference type="RefSeq" id="WP_054620940.1">
    <property type="nucleotide sequence ID" value="NZ_CP022579.1"/>
</dbReference>
<dbReference type="GO" id="GO:0019171">
    <property type="term" value="F:(3R)-hydroxyacyl-[acyl-carrier-protein] dehydratase activity"/>
    <property type="evidence" value="ECO:0007669"/>
    <property type="project" value="UniProtKB-EC"/>
</dbReference>
<protein>
    <recommendedName>
        <fullName evidence="9">3-hydroxyacyl-[acyl-carrier-protein] dehydratase FabZ</fullName>
        <ecNumber evidence="9">4.2.1.59</ecNumber>
    </recommendedName>
    <alternativeName>
        <fullName evidence="9">(3R)-hydroxymyristoyl-[acyl-carrier-protein] dehydratase</fullName>
        <shortName evidence="9">(3R)-hydroxymyristoyl-ACP dehydrase</shortName>
    </alternativeName>
    <alternativeName>
        <fullName evidence="9">Beta-hydroxyacyl-ACP dehydratase</fullName>
    </alternativeName>
</protein>
<comment type="catalytic activity">
    <reaction evidence="9">
        <text>a (3R)-hydroxyacyl-[ACP] = a (2E)-enoyl-[ACP] + H2O</text>
        <dbReference type="Rhea" id="RHEA:13097"/>
        <dbReference type="Rhea" id="RHEA-COMP:9925"/>
        <dbReference type="Rhea" id="RHEA-COMP:9945"/>
        <dbReference type="ChEBI" id="CHEBI:15377"/>
        <dbReference type="ChEBI" id="CHEBI:78784"/>
        <dbReference type="ChEBI" id="CHEBI:78827"/>
        <dbReference type="EC" id="4.2.1.59"/>
    </reaction>
</comment>
<dbReference type="GO" id="GO:0016020">
    <property type="term" value="C:membrane"/>
    <property type="evidence" value="ECO:0007669"/>
    <property type="project" value="GOC"/>
</dbReference>
<dbReference type="InterPro" id="IPR013114">
    <property type="entry name" value="FabA_FabZ"/>
</dbReference>
<keyword evidence="7 9" id="KW-0456">Lyase</keyword>
<keyword evidence="3 9" id="KW-0963">Cytoplasm</keyword>
<dbReference type="KEGG" id="otr:OTERR_15530"/>
<keyword evidence="4 9" id="KW-0444">Lipid biosynthesis</keyword>
<dbReference type="HAMAP" id="MF_00406">
    <property type="entry name" value="FabZ"/>
    <property type="match status" value="1"/>
</dbReference>
<dbReference type="Gene3D" id="3.10.129.10">
    <property type="entry name" value="Hotdog Thioesterase"/>
    <property type="match status" value="1"/>
</dbReference>
<evidence type="ECO:0000256" key="4">
    <source>
        <dbReference type="ARBA" id="ARBA00022516"/>
    </source>
</evidence>
<evidence type="ECO:0000256" key="9">
    <source>
        <dbReference type="HAMAP-Rule" id="MF_00406"/>
    </source>
</evidence>
<comment type="function">
    <text evidence="8 9">Involved in unsaturated fatty acids biosynthesis. Catalyzes the dehydration of short chain beta-hydroxyacyl-ACPs and long chain saturated and unsaturated beta-hydroxyacyl-ACPs.</text>
</comment>
<keyword evidence="11" id="KW-1185">Reference proteome</keyword>
<dbReference type="GO" id="GO:0006633">
    <property type="term" value="P:fatty acid biosynthetic process"/>
    <property type="evidence" value="ECO:0007669"/>
    <property type="project" value="UniProtKB-UniRule"/>
</dbReference>
<name>A0A5C1E8T1_9RHOO</name>
<dbReference type="Proteomes" id="UP000323671">
    <property type="component" value="Chromosome"/>
</dbReference>
<feature type="active site" evidence="9">
    <location>
        <position position="47"/>
    </location>
</feature>
<comment type="subcellular location">
    <subcellularLocation>
        <location evidence="1 9">Cytoplasm</location>
    </subcellularLocation>
</comment>
<keyword evidence="6 9" id="KW-0443">Lipid metabolism</keyword>
<dbReference type="EC" id="4.2.1.59" evidence="9"/>
<dbReference type="PANTHER" id="PTHR30272">
    <property type="entry name" value="3-HYDROXYACYL-[ACYL-CARRIER-PROTEIN] DEHYDRATASE"/>
    <property type="match status" value="1"/>
</dbReference>
<dbReference type="NCBIfam" id="NF000582">
    <property type="entry name" value="PRK00006.1"/>
    <property type="match status" value="1"/>
</dbReference>
<dbReference type="GO" id="GO:0009245">
    <property type="term" value="P:lipid A biosynthetic process"/>
    <property type="evidence" value="ECO:0007669"/>
    <property type="project" value="UniProtKB-UniRule"/>
</dbReference>
<organism evidence="10 11">
    <name type="scientific">Oryzomicrobium terrae</name>
    <dbReference type="NCBI Taxonomy" id="1735038"/>
    <lineage>
        <taxon>Bacteria</taxon>
        <taxon>Pseudomonadati</taxon>
        <taxon>Pseudomonadota</taxon>
        <taxon>Betaproteobacteria</taxon>
        <taxon>Rhodocyclales</taxon>
        <taxon>Rhodocyclaceae</taxon>
        <taxon>Oryzomicrobium</taxon>
    </lineage>
</organism>
<dbReference type="PANTHER" id="PTHR30272:SF1">
    <property type="entry name" value="3-HYDROXYACYL-[ACYL-CARRIER-PROTEIN] DEHYDRATASE"/>
    <property type="match status" value="1"/>
</dbReference>
<accession>A0A5C1E8T1</accession>
<sequence length="145" mass="15874">MDIKAVMEHLPHRYPFLMIDRILAIEPGKTVHAVKNVSINEPQFQGHFPGNPVFPGVMIVEALAQAAGVLAFTSTGDKPNEKTVYYLAGVDKTRFKKPVVPGDQLHLHVTVDKVKAGIGRFKAVAQVDGQTVCETELLCAVRTIE</sequence>
<evidence type="ECO:0000256" key="5">
    <source>
        <dbReference type="ARBA" id="ARBA00022556"/>
    </source>
</evidence>
<keyword evidence="5 9" id="KW-0441">Lipid A biosynthesis</keyword>
<evidence type="ECO:0000313" key="11">
    <source>
        <dbReference type="Proteomes" id="UP000323671"/>
    </source>
</evidence>
<evidence type="ECO:0000313" key="10">
    <source>
        <dbReference type="EMBL" id="QEL65029.1"/>
    </source>
</evidence>
<evidence type="ECO:0000256" key="2">
    <source>
        <dbReference type="ARBA" id="ARBA00009174"/>
    </source>
</evidence>
<dbReference type="GO" id="GO:0005737">
    <property type="term" value="C:cytoplasm"/>
    <property type="evidence" value="ECO:0007669"/>
    <property type="project" value="UniProtKB-SubCell"/>
</dbReference>
<comment type="similarity">
    <text evidence="2 9">Belongs to the thioester dehydratase family. FabZ subfamily.</text>
</comment>
<dbReference type="SUPFAM" id="SSF54637">
    <property type="entry name" value="Thioesterase/thiol ester dehydrase-isomerase"/>
    <property type="match status" value="1"/>
</dbReference>
<dbReference type="FunFam" id="3.10.129.10:FF:000001">
    <property type="entry name" value="3-hydroxyacyl-[acyl-carrier-protein] dehydratase FabZ"/>
    <property type="match status" value="1"/>
</dbReference>
<gene>
    <name evidence="9 10" type="primary">fabZ</name>
    <name evidence="10" type="ORF">OTERR_15530</name>
</gene>
<evidence type="ECO:0000256" key="6">
    <source>
        <dbReference type="ARBA" id="ARBA00023098"/>
    </source>
</evidence>
<dbReference type="Pfam" id="PF07977">
    <property type="entry name" value="FabA"/>
    <property type="match status" value="1"/>
</dbReference>
<evidence type="ECO:0000256" key="7">
    <source>
        <dbReference type="ARBA" id="ARBA00023239"/>
    </source>
</evidence>
<evidence type="ECO:0000256" key="1">
    <source>
        <dbReference type="ARBA" id="ARBA00004496"/>
    </source>
</evidence>